<evidence type="ECO:0000313" key="1">
    <source>
        <dbReference type="EMBL" id="AEW87678.1"/>
    </source>
</evidence>
<accession>G9JMY1</accession>
<dbReference type="RefSeq" id="YP_238457.1">
    <property type="nucleotide sequence ID" value="NC_007016.1"/>
</dbReference>
<dbReference type="EMBL" id="JN885136">
    <property type="protein sequence ID" value="AEW87678.1"/>
    <property type="molecule type" value="Genomic_DNA"/>
</dbReference>
<dbReference type="Proteomes" id="UP000124292">
    <property type="component" value="Genome"/>
</dbReference>
<proteinExistence type="predicted"/>
<gene>
    <name evidence="2" type="ORF">JM154</name>
</gene>
<evidence type="ECO:0000313" key="2">
    <source>
        <dbReference type="EMBL" id="AEW87848.1"/>
    </source>
</evidence>
<reference evidence="3 4" key="1">
    <citation type="journal article" date="2013" name="J. Virol.">
        <title>Genomic characterization of Japanese macaque rhadinovirus, a novel herpesvirus isolated from a nonhuman primate with a spontaneous inflammatory demyelinating disease.</title>
        <authorList>
            <person name="Estep R.D."/>
            <person name="Hansen S.G."/>
            <person name="Rogers K.S."/>
            <person name="Axthelm M.K."/>
            <person name="Wong S.W."/>
        </authorList>
    </citation>
    <scope>NUCLEOTIDE SEQUENCE [LARGE SCALE GENOMIC DNA]</scope>
    <source>
        <strain evidence="2">12E2</strain>
        <strain evidence="1">3A1</strain>
    </source>
</reference>
<protein>
    <submittedName>
        <fullName evidence="2">JM154</fullName>
    </submittedName>
</protein>
<dbReference type="EMBL" id="JN885137">
    <property type="protein sequence ID" value="AEW87848.1"/>
    <property type="molecule type" value="Genomic_DNA"/>
</dbReference>
<sequence>MGPVEALAIAVVQVSRAGIAEGARTLALAIVVVQVSWEGARTLEAQAVQVSRGATVAKTTEAADRAMDDATTAVQVRGGRGAMGVMVGANAMRGIPGTTLMCFEVTGLKLTPAQTRLAMALEIPTR</sequence>
<dbReference type="Proteomes" id="UP000133219">
    <property type="component" value="Segment"/>
</dbReference>
<dbReference type="KEGG" id="vg:3416539"/>
<dbReference type="GeneID" id="3416539"/>
<organism evidence="2 3">
    <name type="scientific">Macaca fuscata rhadinovirus</name>
    <dbReference type="NCBI Taxonomy" id="272551"/>
    <lineage>
        <taxon>Viruses</taxon>
        <taxon>Duplodnaviria</taxon>
        <taxon>Heunggongvirae</taxon>
        <taxon>Peploviricota</taxon>
        <taxon>Herviviricetes</taxon>
        <taxon>Herpesvirales</taxon>
        <taxon>Orthoherpesviridae</taxon>
        <taxon>Gammaherpesvirinae</taxon>
        <taxon>Rhadinovirus</taxon>
        <taxon>Rhadinovirus macacinegamma11</taxon>
        <taxon>macacine gammaherpesvirus 11</taxon>
    </lineage>
</organism>
<evidence type="ECO:0000313" key="4">
    <source>
        <dbReference type="Proteomes" id="UP000133219"/>
    </source>
</evidence>
<evidence type="ECO:0000313" key="3">
    <source>
        <dbReference type="Proteomes" id="UP000124292"/>
    </source>
</evidence>
<name>G9JMY1_9GAMA</name>